<dbReference type="PROSITE" id="PS51257">
    <property type="entry name" value="PROKAR_LIPOPROTEIN"/>
    <property type="match status" value="1"/>
</dbReference>
<feature type="domain" description="Thioredoxin" evidence="4">
    <location>
        <begin position="69"/>
        <end position="204"/>
    </location>
</feature>
<feature type="region of interest" description="Disordered" evidence="3">
    <location>
        <begin position="27"/>
        <end position="72"/>
    </location>
</feature>
<accession>A0A2P2CH19</accession>
<evidence type="ECO:0000313" key="5">
    <source>
        <dbReference type="EMBL" id="CUR61290.1"/>
    </source>
</evidence>
<gene>
    <name evidence="5" type="ORF">NOCA1240393</name>
</gene>
<dbReference type="Pfam" id="PF08534">
    <property type="entry name" value="Redoxin"/>
    <property type="match status" value="1"/>
</dbReference>
<dbReference type="Gene3D" id="3.40.30.10">
    <property type="entry name" value="Glutaredoxin"/>
    <property type="match status" value="1"/>
</dbReference>
<dbReference type="InterPro" id="IPR017937">
    <property type="entry name" value="Thioredoxin_CS"/>
</dbReference>
<dbReference type="EMBL" id="CZKB01000017">
    <property type="protein sequence ID" value="CUR61290.1"/>
    <property type="molecule type" value="Genomic_DNA"/>
</dbReference>
<dbReference type="GO" id="GO:0030313">
    <property type="term" value="C:cell envelope"/>
    <property type="evidence" value="ECO:0007669"/>
    <property type="project" value="UniProtKB-SubCell"/>
</dbReference>
<dbReference type="AlphaFoldDB" id="A0A2P2CH19"/>
<evidence type="ECO:0000256" key="1">
    <source>
        <dbReference type="ARBA" id="ARBA00004196"/>
    </source>
</evidence>
<evidence type="ECO:0000256" key="2">
    <source>
        <dbReference type="ARBA" id="ARBA00022748"/>
    </source>
</evidence>
<dbReference type="PANTHER" id="PTHR42852">
    <property type="entry name" value="THIOL:DISULFIDE INTERCHANGE PROTEIN DSBE"/>
    <property type="match status" value="1"/>
</dbReference>
<dbReference type="InterPro" id="IPR013740">
    <property type="entry name" value="Redoxin"/>
</dbReference>
<name>A0A2P2CH19_9ZZZZ</name>
<dbReference type="InterPro" id="IPR013766">
    <property type="entry name" value="Thioredoxin_domain"/>
</dbReference>
<comment type="subcellular location">
    <subcellularLocation>
        <location evidence="1">Cell envelope</location>
    </subcellularLocation>
</comment>
<dbReference type="InterPro" id="IPR050553">
    <property type="entry name" value="Thioredoxin_ResA/DsbE_sf"/>
</dbReference>
<proteinExistence type="predicted"/>
<dbReference type="SUPFAM" id="SSF52833">
    <property type="entry name" value="Thioredoxin-like"/>
    <property type="match status" value="1"/>
</dbReference>
<evidence type="ECO:0000259" key="4">
    <source>
        <dbReference type="PROSITE" id="PS51352"/>
    </source>
</evidence>
<evidence type="ECO:0000256" key="3">
    <source>
        <dbReference type="SAM" id="MobiDB-lite"/>
    </source>
</evidence>
<sequence>MLKRMRRLVVATTVPLLLLLGACGDDPAATGGSSTPSTTSSSASSPSEEPAGAPSDEPSAEPADAGEGTAGTPALLDFTATTVGGDSFDGASLAGSPTVLWFWAPWCPTCRSQIPQVQDLARTYGDRVGVVGIGSLDSAEAIADFAGDADGVTHLEDVDGELWTRFGVAEQSSFVVLDADGEVVFEAGYGGSDDLGAEVDALIG</sequence>
<dbReference type="PANTHER" id="PTHR42852:SF17">
    <property type="entry name" value="THIOREDOXIN-LIKE PROTEIN HI_1115"/>
    <property type="match status" value="1"/>
</dbReference>
<dbReference type="GO" id="GO:0017004">
    <property type="term" value="P:cytochrome complex assembly"/>
    <property type="evidence" value="ECO:0007669"/>
    <property type="project" value="UniProtKB-KW"/>
</dbReference>
<dbReference type="PROSITE" id="PS00194">
    <property type="entry name" value="THIOREDOXIN_1"/>
    <property type="match status" value="1"/>
</dbReference>
<feature type="compositionally biased region" description="Low complexity" evidence="3">
    <location>
        <begin position="27"/>
        <end position="65"/>
    </location>
</feature>
<reference evidence="5" key="1">
    <citation type="submission" date="2015-08" db="EMBL/GenBank/DDBJ databases">
        <authorList>
            <person name="Babu N.S."/>
            <person name="Beckwith C.J."/>
            <person name="Beseler K.G."/>
            <person name="Brison A."/>
            <person name="Carone J.V."/>
            <person name="Caskin T.P."/>
            <person name="Diamond M."/>
            <person name="Durham M.E."/>
            <person name="Foxe J.M."/>
            <person name="Go M."/>
            <person name="Henderson B.A."/>
            <person name="Jones I.B."/>
            <person name="McGettigan J.A."/>
            <person name="Micheletti S.J."/>
            <person name="Nasrallah M.E."/>
            <person name="Ortiz D."/>
            <person name="Piller C.R."/>
            <person name="Privatt S.R."/>
            <person name="Schneider S.L."/>
            <person name="Sharp S."/>
            <person name="Smith T.C."/>
            <person name="Stanton J.D."/>
            <person name="Ullery H.E."/>
            <person name="Wilson R.J."/>
            <person name="Serrano M.G."/>
            <person name="Buck G."/>
            <person name="Lee V."/>
            <person name="Wang Y."/>
            <person name="Carvalho R."/>
            <person name="Voegtly L."/>
            <person name="Shi R."/>
            <person name="Duckworth R."/>
            <person name="Johnson A."/>
            <person name="Loviza R."/>
            <person name="Walstead R."/>
            <person name="Shah Z."/>
            <person name="Kiflezghi M."/>
            <person name="Wade K."/>
            <person name="Ball S.L."/>
            <person name="Bradley K.W."/>
            <person name="Asai D.J."/>
            <person name="Bowman C.A."/>
            <person name="Russell D.A."/>
            <person name="Pope W.H."/>
            <person name="Jacobs-Sera D."/>
            <person name="Hendrix R.W."/>
            <person name="Hatfull G.F."/>
        </authorList>
    </citation>
    <scope>NUCLEOTIDE SEQUENCE</scope>
</reference>
<dbReference type="InterPro" id="IPR036249">
    <property type="entry name" value="Thioredoxin-like_sf"/>
</dbReference>
<protein>
    <recommendedName>
        <fullName evidence="4">Thioredoxin domain-containing protein</fullName>
    </recommendedName>
</protein>
<dbReference type="PROSITE" id="PS51352">
    <property type="entry name" value="THIOREDOXIN_2"/>
    <property type="match status" value="1"/>
</dbReference>
<keyword evidence="2" id="KW-0201">Cytochrome c-type biogenesis</keyword>
<dbReference type="GO" id="GO:0016491">
    <property type="term" value="F:oxidoreductase activity"/>
    <property type="evidence" value="ECO:0007669"/>
    <property type="project" value="InterPro"/>
</dbReference>
<organism evidence="5">
    <name type="scientific">metagenome</name>
    <dbReference type="NCBI Taxonomy" id="256318"/>
    <lineage>
        <taxon>unclassified sequences</taxon>
        <taxon>metagenomes</taxon>
    </lineage>
</organism>